<dbReference type="EMBL" id="CAJVQC010071841">
    <property type="protein sequence ID" value="CAG8810957.1"/>
    <property type="molecule type" value="Genomic_DNA"/>
</dbReference>
<dbReference type="Proteomes" id="UP000789920">
    <property type="component" value="Unassembled WGS sequence"/>
</dbReference>
<organism evidence="1 2">
    <name type="scientific">Racocetra persica</name>
    <dbReference type="NCBI Taxonomy" id="160502"/>
    <lineage>
        <taxon>Eukaryota</taxon>
        <taxon>Fungi</taxon>
        <taxon>Fungi incertae sedis</taxon>
        <taxon>Mucoromycota</taxon>
        <taxon>Glomeromycotina</taxon>
        <taxon>Glomeromycetes</taxon>
        <taxon>Diversisporales</taxon>
        <taxon>Gigasporaceae</taxon>
        <taxon>Racocetra</taxon>
    </lineage>
</organism>
<feature type="non-terminal residue" evidence="1">
    <location>
        <position position="73"/>
    </location>
</feature>
<protein>
    <submittedName>
        <fullName evidence="1">4460_t:CDS:1</fullName>
    </submittedName>
</protein>
<comment type="caution">
    <text evidence="1">The sequence shown here is derived from an EMBL/GenBank/DDBJ whole genome shotgun (WGS) entry which is preliminary data.</text>
</comment>
<accession>A0ACA9RV99</accession>
<evidence type="ECO:0000313" key="2">
    <source>
        <dbReference type="Proteomes" id="UP000789920"/>
    </source>
</evidence>
<feature type="non-terminal residue" evidence="1">
    <location>
        <position position="1"/>
    </location>
</feature>
<reference evidence="1" key="1">
    <citation type="submission" date="2021-06" db="EMBL/GenBank/DDBJ databases">
        <authorList>
            <person name="Kallberg Y."/>
            <person name="Tangrot J."/>
            <person name="Rosling A."/>
        </authorList>
    </citation>
    <scope>NUCLEOTIDE SEQUENCE</scope>
    <source>
        <strain evidence="1">MA461A</strain>
    </source>
</reference>
<keyword evidence="2" id="KW-1185">Reference proteome</keyword>
<sequence length="73" mass="8139">QDILEYDEELSGEEESSNEKSESEKSEDEEPESEELEEEICASSSKTLHTHRGCPRLSAGSTNKQKGRDSLHG</sequence>
<proteinExistence type="predicted"/>
<evidence type="ECO:0000313" key="1">
    <source>
        <dbReference type="EMBL" id="CAG8810957.1"/>
    </source>
</evidence>
<name>A0ACA9RV99_9GLOM</name>
<gene>
    <name evidence="1" type="ORF">RPERSI_LOCUS23196</name>
</gene>